<feature type="transmembrane region" description="Helical" evidence="1">
    <location>
        <begin position="236"/>
        <end position="257"/>
    </location>
</feature>
<proteinExistence type="predicted"/>
<keyword evidence="1" id="KW-1133">Transmembrane helix</keyword>
<feature type="transmembrane region" description="Helical" evidence="1">
    <location>
        <begin position="726"/>
        <end position="746"/>
    </location>
</feature>
<feature type="transmembrane region" description="Helical" evidence="1">
    <location>
        <begin position="139"/>
        <end position="158"/>
    </location>
</feature>
<organism evidence="2 3">
    <name type="scientific">Candidatus Curtissbacteria bacterium RIFCSPLOWO2_12_FULL_38_9</name>
    <dbReference type="NCBI Taxonomy" id="1797735"/>
    <lineage>
        <taxon>Bacteria</taxon>
        <taxon>Candidatus Curtissiibacteriota</taxon>
    </lineage>
</organism>
<dbReference type="AlphaFoldDB" id="A0A1F5I7Y1"/>
<dbReference type="PANTHER" id="PTHR38454">
    <property type="entry name" value="INTEGRAL MEMBRANE PROTEIN-RELATED"/>
    <property type="match status" value="1"/>
</dbReference>
<evidence type="ECO:0000256" key="1">
    <source>
        <dbReference type="SAM" id="Phobius"/>
    </source>
</evidence>
<feature type="transmembrane region" description="Helical" evidence="1">
    <location>
        <begin position="468"/>
        <end position="485"/>
    </location>
</feature>
<keyword evidence="1" id="KW-0472">Membrane</keyword>
<evidence type="ECO:0000313" key="2">
    <source>
        <dbReference type="EMBL" id="OGE12410.1"/>
    </source>
</evidence>
<sequence>MKEKRLYLFTLIIFTFFTLVLFWPIFFGKVNLNGHLLVSFYAIFGENLPFKDTGWDQLRIYFPFYKITLDTLRSFSIPFWNPYAFSGHPHFADFQTAVFYPLNILGLVVSQITFWHILRITPTIFASFFTFAYLRNLKLNPIASFFGALVFGFSPFIITWGEEVVMSPHSIVYLPLVLLAIDKLQGKFRRFYFLTLVFSVCISIFAGYLQTTIYLLVLAFFYLLYRAKSLNLELKFYARTISGILMGIIISFIQLLPSVELFFNSQRSGVDFSSVVKSYLLPPISLITYLAPDFFGNPATRNHFLGGNAQYYEAILFVGIAPLLFSFFSLIKKRDSLVIFFTASAVISLLIVVDSFFSRFFVSLPIPLVSTAIPHRILFVPAFSFAVLGAIGLDFWMKNKKVSLAKTIAFFVFLFVCIFVYLAYEAGYFSSAVSFTPELAISARNLVIPLGVFALIAFTTIFIRNRKYAAVLIILVTVANIFYFSNKYLSFSEKKYVFPKNEALEFIIKNQGIHRTFFVGDRKFSNNFATQYAIFNPEGYDSLNNHSYSNFVFETQRLPKDYIALRRSDAELGFKDHLDTAFNDEGKRKLLDILGVKYLVVEGEDRNIVSNFNGFIKVFEKGEVAIFENETAFDRAFLASDWQEIDKEDVFLNGKAEIISYEPSKVVIKTDSPEPKFLVLTDNYYSGWKAKIDGQKAEILRPYSTFRAVEVGLGEHQVEFYYDSDIFKLGASLTLLGILALFVIVLKSGLLSVLKK</sequence>
<feature type="transmembrane region" description="Helical" evidence="1">
    <location>
        <begin position="377"/>
        <end position="396"/>
    </location>
</feature>
<feature type="transmembrane region" description="Helical" evidence="1">
    <location>
        <begin position="311"/>
        <end position="330"/>
    </location>
</feature>
<gene>
    <name evidence="2" type="ORF">A3G14_00095</name>
</gene>
<dbReference type="EMBL" id="MFBY01000055">
    <property type="protein sequence ID" value="OGE12410.1"/>
    <property type="molecule type" value="Genomic_DNA"/>
</dbReference>
<evidence type="ECO:0000313" key="3">
    <source>
        <dbReference type="Proteomes" id="UP000177300"/>
    </source>
</evidence>
<dbReference type="InterPro" id="IPR018580">
    <property type="entry name" value="Uncharacterised_YfhO"/>
</dbReference>
<reference evidence="2 3" key="1">
    <citation type="journal article" date="2016" name="Nat. Commun.">
        <title>Thousands of microbial genomes shed light on interconnected biogeochemical processes in an aquifer system.</title>
        <authorList>
            <person name="Anantharaman K."/>
            <person name="Brown C.T."/>
            <person name="Hug L.A."/>
            <person name="Sharon I."/>
            <person name="Castelle C.J."/>
            <person name="Probst A.J."/>
            <person name="Thomas B.C."/>
            <person name="Singh A."/>
            <person name="Wilkins M.J."/>
            <person name="Karaoz U."/>
            <person name="Brodie E.L."/>
            <person name="Williams K.H."/>
            <person name="Hubbard S.S."/>
            <person name="Banfield J.F."/>
        </authorList>
    </citation>
    <scope>NUCLEOTIDE SEQUENCE [LARGE SCALE GENOMIC DNA]</scope>
</reference>
<accession>A0A1F5I7Y1</accession>
<feature type="transmembrane region" description="Helical" evidence="1">
    <location>
        <begin position="7"/>
        <end position="27"/>
    </location>
</feature>
<feature type="transmembrane region" description="Helical" evidence="1">
    <location>
        <begin position="98"/>
        <end position="118"/>
    </location>
</feature>
<feature type="transmembrane region" description="Helical" evidence="1">
    <location>
        <begin position="408"/>
        <end position="426"/>
    </location>
</feature>
<dbReference type="Pfam" id="PF09586">
    <property type="entry name" value="YfhO"/>
    <property type="match status" value="2"/>
</dbReference>
<dbReference type="PANTHER" id="PTHR38454:SF1">
    <property type="entry name" value="INTEGRAL MEMBRANE PROTEIN"/>
    <property type="match status" value="1"/>
</dbReference>
<keyword evidence="1" id="KW-0812">Transmembrane</keyword>
<protein>
    <recommendedName>
        <fullName evidence="4">Membrane protein 6-pyruvoyl-tetrahydropterin synthase-related domain-containing protein</fullName>
    </recommendedName>
</protein>
<feature type="transmembrane region" description="Helical" evidence="1">
    <location>
        <begin position="193"/>
        <end position="224"/>
    </location>
</feature>
<comment type="caution">
    <text evidence="2">The sequence shown here is derived from an EMBL/GenBank/DDBJ whole genome shotgun (WGS) entry which is preliminary data.</text>
</comment>
<evidence type="ECO:0008006" key="4">
    <source>
        <dbReference type="Google" id="ProtNLM"/>
    </source>
</evidence>
<feature type="transmembrane region" description="Helical" evidence="1">
    <location>
        <begin position="337"/>
        <end position="357"/>
    </location>
</feature>
<feature type="transmembrane region" description="Helical" evidence="1">
    <location>
        <begin position="446"/>
        <end position="463"/>
    </location>
</feature>
<dbReference type="Proteomes" id="UP000177300">
    <property type="component" value="Unassembled WGS sequence"/>
</dbReference>
<name>A0A1F5I7Y1_9BACT</name>